<accession>M3FLL5</accession>
<proteinExistence type="predicted"/>
<dbReference type="Proteomes" id="UP000030760">
    <property type="component" value="Unassembled WGS sequence"/>
</dbReference>
<dbReference type="EMBL" id="KB405089">
    <property type="protein sequence ID" value="EMF53820.1"/>
    <property type="molecule type" value="Genomic_DNA"/>
</dbReference>
<gene>
    <name evidence="1" type="ORF">SBD_5365</name>
</gene>
<sequence length="63" mass="6774">MKTLIITAPEELRGVLRDLSDRQLIAPCAASRPDAKRVGEPVVAARLALRTLAPPSATRRGAR</sequence>
<organism evidence="1 2">
    <name type="scientific">Streptomyces bottropensis ATCC 25435</name>
    <dbReference type="NCBI Taxonomy" id="1054862"/>
    <lineage>
        <taxon>Bacteria</taxon>
        <taxon>Bacillati</taxon>
        <taxon>Actinomycetota</taxon>
        <taxon>Actinomycetes</taxon>
        <taxon>Kitasatosporales</taxon>
        <taxon>Streptomycetaceae</taxon>
        <taxon>Streptomyces</taxon>
    </lineage>
</organism>
<evidence type="ECO:0000313" key="2">
    <source>
        <dbReference type="Proteomes" id="UP000030760"/>
    </source>
</evidence>
<reference evidence="2" key="1">
    <citation type="journal article" date="2013" name="Genome Announc.">
        <title>Draft Genome Sequence of Streptomyces bottropensis ATCC 25435, a Bottromycin-Producing Actinomycete.</title>
        <authorList>
            <person name="Zhang H."/>
            <person name="Zhou W."/>
            <person name="Zhuang Y."/>
            <person name="Liang X."/>
            <person name="Liu T."/>
        </authorList>
    </citation>
    <scope>NUCLEOTIDE SEQUENCE [LARGE SCALE GENOMIC DNA]</scope>
    <source>
        <strain evidence="2">ATCC 25435</strain>
    </source>
</reference>
<protein>
    <submittedName>
        <fullName evidence="1">Transposase IS116/IS110/IS902 family protein</fullName>
    </submittedName>
</protein>
<name>M3FLL5_9ACTN</name>
<dbReference type="AlphaFoldDB" id="M3FLL5"/>
<evidence type="ECO:0000313" key="1">
    <source>
        <dbReference type="EMBL" id="EMF53820.1"/>
    </source>
</evidence>